<feature type="transmembrane region" description="Helical" evidence="6">
    <location>
        <begin position="164"/>
        <end position="192"/>
    </location>
</feature>
<dbReference type="STRING" id="419665.Maeo_0454"/>
<evidence type="ECO:0000256" key="5">
    <source>
        <dbReference type="ARBA" id="ARBA00023136"/>
    </source>
</evidence>
<evidence type="ECO:0000256" key="3">
    <source>
        <dbReference type="ARBA" id="ARBA00022692"/>
    </source>
</evidence>
<feature type="transmembrane region" description="Helical" evidence="6">
    <location>
        <begin position="46"/>
        <end position="71"/>
    </location>
</feature>
<dbReference type="InterPro" id="IPR001626">
    <property type="entry name" value="ABC_TroCD"/>
</dbReference>
<evidence type="ECO:0000256" key="6">
    <source>
        <dbReference type="SAM" id="Phobius"/>
    </source>
</evidence>
<dbReference type="GeneID" id="5327015"/>
<proteinExistence type="inferred from homology"/>
<evidence type="ECO:0000256" key="1">
    <source>
        <dbReference type="ARBA" id="ARBA00004141"/>
    </source>
</evidence>
<keyword evidence="4 6" id="KW-1133">Transmembrane helix</keyword>
<accession>A6UU68</accession>
<dbReference type="AlphaFoldDB" id="A6UU68"/>
<dbReference type="InterPro" id="IPR037294">
    <property type="entry name" value="ABC_BtuC-like"/>
</dbReference>
<dbReference type="GO" id="GO:0043190">
    <property type="term" value="C:ATP-binding cassette (ABC) transporter complex"/>
    <property type="evidence" value="ECO:0007669"/>
    <property type="project" value="InterPro"/>
</dbReference>
<keyword evidence="5 6" id="KW-0472">Membrane</keyword>
<organism evidence="7 8">
    <name type="scientific">Methanococcus aeolicus (strain ATCC BAA-1280 / DSM 17508 / OCM 812 / Nankai-3)</name>
    <dbReference type="NCBI Taxonomy" id="419665"/>
    <lineage>
        <taxon>Archaea</taxon>
        <taxon>Methanobacteriati</taxon>
        <taxon>Methanobacteriota</taxon>
        <taxon>Methanomada group</taxon>
        <taxon>Methanococci</taxon>
        <taxon>Methanococcales</taxon>
        <taxon>Methanococcaceae</taxon>
        <taxon>Methanococcus</taxon>
    </lineage>
</organism>
<feature type="transmembrane region" description="Helical" evidence="6">
    <location>
        <begin position="233"/>
        <end position="252"/>
    </location>
</feature>
<dbReference type="EMBL" id="CP000743">
    <property type="protein sequence ID" value="ABR56040.1"/>
    <property type="molecule type" value="Genomic_DNA"/>
</dbReference>
<evidence type="ECO:0000313" key="8">
    <source>
        <dbReference type="Proteomes" id="UP000001106"/>
    </source>
</evidence>
<keyword evidence="3 6" id="KW-0812">Transmembrane</keyword>
<feature type="transmembrane region" description="Helical" evidence="6">
    <location>
        <begin position="83"/>
        <end position="101"/>
    </location>
</feature>
<dbReference type="PANTHER" id="PTHR30477:SF0">
    <property type="entry name" value="METAL TRANSPORT SYSTEM MEMBRANE PROTEIN TM_0125-RELATED"/>
    <property type="match status" value="1"/>
</dbReference>
<protein>
    <submittedName>
        <fullName evidence="7">ABC-3 protein</fullName>
    </submittedName>
</protein>
<dbReference type="KEGG" id="mae:Maeo_0454"/>
<sequence length="254" mass="26853">MQQFILSLITVIFIGGIAGYLGSLMLTKRMALVAGPIGHLALPGVALALIYGFGIFYGALLSIGAGAFIIWIFSLKSKIPMEALTAIVFASGVALGFLFLPLDHAEEALIGNISKITLFDTALAVFLSVIVFFIIKKIYNKIILSEISSDLALSEGINVKKYNLIYLIAIAVVAAMEVKIVGILLTAALVAIPAATSKNISNNLSQYSIIALIFGAVSSMVGLLLHKIIGLPAGPLIILTSFVLFLISLMGVKK</sequence>
<gene>
    <name evidence="7" type="ordered locus">Maeo_0454</name>
</gene>
<feature type="transmembrane region" description="Helical" evidence="6">
    <location>
        <begin position="113"/>
        <end position="135"/>
    </location>
</feature>
<evidence type="ECO:0000256" key="4">
    <source>
        <dbReference type="ARBA" id="ARBA00022989"/>
    </source>
</evidence>
<feature type="transmembrane region" description="Helical" evidence="6">
    <location>
        <begin position="204"/>
        <end position="226"/>
    </location>
</feature>
<dbReference type="GO" id="GO:0055085">
    <property type="term" value="P:transmembrane transport"/>
    <property type="evidence" value="ECO:0007669"/>
    <property type="project" value="InterPro"/>
</dbReference>
<dbReference type="SUPFAM" id="SSF81345">
    <property type="entry name" value="ABC transporter involved in vitamin B12 uptake, BtuC"/>
    <property type="match status" value="1"/>
</dbReference>
<evidence type="ECO:0000256" key="2">
    <source>
        <dbReference type="ARBA" id="ARBA00008034"/>
    </source>
</evidence>
<dbReference type="eggNOG" id="arCOG01006">
    <property type="taxonomic scope" value="Archaea"/>
</dbReference>
<dbReference type="RefSeq" id="WP_011973172.1">
    <property type="nucleotide sequence ID" value="NC_009635.1"/>
</dbReference>
<dbReference type="Pfam" id="PF00950">
    <property type="entry name" value="ABC-3"/>
    <property type="match status" value="1"/>
</dbReference>
<dbReference type="Gene3D" id="1.10.3470.10">
    <property type="entry name" value="ABC transporter involved in vitamin B12 uptake, BtuC"/>
    <property type="match status" value="1"/>
</dbReference>
<name>A6UU68_META3</name>
<dbReference type="HOGENOM" id="CLU_028808_3_2_2"/>
<reference evidence="7" key="1">
    <citation type="submission" date="2007-06" db="EMBL/GenBank/DDBJ databases">
        <title>Complete sequence of Methanococcus aeolicus Nankai-3.</title>
        <authorList>
            <consortium name="US DOE Joint Genome Institute"/>
            <person name="Copeland A."/>
            <person name="Lucas S."/>
            <person name="Lapidus A."/>
            <person name="Barry K."/>
            <person name="Glavina del Rio T."/>
            <person name="Dalin E."/>
            <person name="Tice H."/>
            <person name="Pitluck S."/>
            <person name="Chain P."/>
            <person name="Malfatti S."/>
            <person name="Shin M."/>
            <person name="Vergez L."/>
            <person name="Schmutz J."/>
            <person name="Larimer F."/>
            <person name="Land M."/>
            <person name="Hauser L."/>
            <person name="Kyrpides N."/>
            <person name="Lykidis A."/>
            <person name="Sieprawska-Lupa M."/>
            <person name="Whitman W.B."/>
            <person name="Richardson P."/>
        </authorList>
    </citation>
    <scope>NUCLEOTIDE SEQUENCE [LARGE SCALE GENOMIC DNA]</scope>
    <source>
        <strain evidence="7">Nankai-3</strain>
    </source>
</reference>
<comment type="similarity">
    <text evidence="2">Belongs to the ABC-3 integral membrane protein family.</text>
</comment>
<dbReference type="PANTHER" id="PTHR30477">
    <property type="entry name" value="ABC-TRANSPORTER METAL-BINDING PROTEIN"/>
    <property type="match status" value="1"/>
</dbReference>
<dbReference type="GO" id="GO:0010043">
    <property type="term" value="P:response to zinc ion"/>
    <property type="evidence" value="ECO:0007669"/>
    <property type="project" value="TreeGrafter"/>
</dbReference>
<keyword evidence="8" id="KW-1185">Reference proteome</keyword>
<feature type="transmembrane region" description="Helical" evidence="6">
    <location>
        <begin position="5"/>
        <end position="26"/>
    </location>
</feature>
<comment type="subcellular location">
    <subcellularLocation>
        <location evidence="1">Membrane</location>
        <topology evidence="1">Multi-pass membrane protein</topology>
    </subcellularLocation>
</comment>
<dbReference type="Proteomes" id="UP000001106">
    <property type="component" value="Chromosome"/>
</dbReference>
<evidence type="ECO:0000313" key="7">
    <source>
        <dbReference type="EMBL" id="ABR56040.1"/>
    </source>
</evidence>